<dbReference type="RefSeq" id="WP_094335402.1">
    <property type="nucleotide sequence ID" value="NZ_NFIE01000009.1"/>
</dbReference>
<dbReference type="Gene3D" id="3.40.50.920">
    <property type="match status" value="1"/>
</dbReference>
<dbReference type="GO" id="GO:0005829">
    <property type="term" value="C:cytosol"/>
    <property type="evidence" value="ECO:0007669"/>
    <property type="project" value="TreeGrafter"/>
</dbReference>
<evidence type="ECO:0000256" key="3">
    <source>
        <dbReference type="ARBA" id="ARBA00004980"/>
    </source>
</evidence>
<sequence>MRSRLLEHISSPQDVKALAASDLPLLCDELRQAILENSAAAGGHLAPNLGVIELTVALHRVFDSPRDKIVLDVSHQCYAHKALTGRAAAYLDPDHFGEVSGFLSPRESEHDLFSIGHTSTSLSLACGLATARDLAGEHHDVVAVIGDGSLSGGLAFEGLDNAADLKSGLIIVVNDNDQSIAENHGGIYGALAELRATRGATPSNIFRAMGFAYRYLEEGNDVTALVAALEELRGTDRPVVLHIHTTKGAGYAPAERAPELWHHVGPFDLETGEKRKLISGDVPRDGYADITARHLLERMARDPRVVAITAGMPYVLGFTPERRAQAGAQFVDVGIAEEHAVTFSAALAAGCATPVFGAYGAFLQRAYDELWHDLCLNSAPATIIDIGASVFGANAETHLNYFDLAMLGALPNLRVLAPVCLEEYLAMLDWSLDQRERPVVIRMPVGAPLERPDLAPAAPATFDTPTYQVVREGSEVAILALGGFFTLGEQVADALAEHGLRATLVNPRYATELDEAFLRDLPERHRAVITLEDGVLEGGWGEKIARFLGTSGVRTRCYGIPKGFPDRFDPQELLARCGITVEGIVADILGMR</sequence>
<dbReference type="GO" id="GO:0019288">
    <property type="term" value="P:isopentenyl diphosphate biosynthetic process, methylerythritol 4-phosphate pathway"/>
    <property type="evidence" value="ECO:0007669"/>
    <property type="project" value="TreeGrafter"/>
</dbReference>
<dbReference type="InterPro" id="IPR009014">
    <property type="entry name" value="Transketo_C/PFOR_II"/>
</dbReference>
<gene>
    <name evidence="14" type="ORF">B5G02_04970</name>
</gene>
<reference evidence="15" key="1">
    <citation type="submission" date="2017-04" db="EMBL/GenBank/DDBJ databases">
        <title>Function of individual gut microbiota members based on whole genome sequencing of pure cultures obtained from chicken caecum.</title>
        <authorList>
            <person name="Medvecky M."/>
            <person name="Cejkova D."/>
            <person name="Polansky O."/>
            <person name="Karasova D."/>
            <person name="Kubasova T."/>
            <person name="Cizek A."/>
            <person name="Rychlik I."/>
        </authorList>
    </citation>
    <scope>NUCLEOTIDE SEQUENCE [LARGE SCALE GENOMIC DNA]</scope>
    <source>
        <strain evidence="15">An5</strain>
    </source>
</reference>
<dbReference type="InterPro" id="IPR033248">
    <property type="entry name" value="Transketolase_C"/>
</dbReference>
<evidence type="ECO:0000256" key="8">
    <source>
        <dbReference type="ARBA" id="ARBA00022723"/>
    </source>
</evidence>
<accession>A0A1Y3Y044</accession>
<dbReference type="PROSITE" id="PS00801">
    <property type="entry name" value="TRANSKETOLASE_1"/>
    <property type="match status" value="1"/>
</dbReference>
<dbReference type="GO" id="GO:0000287">
    <property type="term" value="F:magnesium ion binding"/>
    <property type="evidence" value="ECO:0007669"/>
    <property type="project" value="UniProtKB-ARBA"/>
</dbReference>
<protein>
    <recommendedName>
        <fullName evidence="6">1-deoxy-D-xylulose-5-phosphate synthase</fullName>
        <ecNumber evidence="6">2.2.1.7</ecNumber>
    </recommendedName>
</protein>
<keyword evidence="9" id="KW-0460">Magnesium</keyword>
<evidence type="ECO:0000256" key="5">
    <source>
        <dbReference type="ARBA" id="ARBA00011738"/>
    </source>
</evidence>
<evidence type="ECO:0000313" key="14">
    <source>
        <dbReference type="EMBL" id="OUN88739.1"/>
    </source>
</evidence>
<comment type="caution">
    <text evidence="14">The sequence shown here is derived from an EMBL/GenBank/DDBJ whole genome shotgun (WGS) entry which is preliminary data.</text>
</comment>
<proteinExistence type="inferred from homology"/>
<evidence type="ECO:0000256" key="10">
    <source>
        <dbReference type="ARBA" id="ARBA00022977"/>
    </source>
</evidence>
<dbReference type="Gene3D" id="3.40.50.970">
    <property type="match status" value="2"/>
</dbReference>
<dbReference type="CDD" id="cd07033">
    <property type="entry name" value="TPP_PYR_DXS_TK_like"/>
    <property type="match status" value="1"/>
</dbReference>
<feature type="domain" description="Transketolase-like pyrimidine-binding" evidence="13">
    <location>
        <begin position="285"/>
        <end position="451"/>
    </location>
</feature>
<comment type="subunit">
    <text evidence="5">Homodimer.</text>
</comment>
<comment type="pathway">
    <text evidence="3">Metabolic intermediate biosynthesis; 1-deoxy-D-xylulose 5-phosphate biosynthesis; 1-deoxy-D-xylulose 5-phosphate from D-glyceraldehyde 3-phosphate and pyruvate: step 1/1.</text>
</comment>
<dbReference type="NCBIfam" id="NF008968">
    <property type="entry name" value="PRK12315.1"/>
    <property type="match status" value="1"/>
</dbReference>
<keyword evidence="12" id="KW-0414">Isoprene biosynthesis</keyword>
<dbReference type="Proteomes" id="UP000195781">
    <property type="component" value="Unassembled WGS sequence"/>
</dbReference>
<dbReference type="UniPathway" id="UPA00064">
    <property type="reaction ID" value="UER00091"/>
</dbReference>
<dbReference type="Pfam" id="PF02780">
    <property type="entry name" value="Transketolase_C"/>
    <property type="match status" value="1"/>
</dbReference>
<keyword evidence="7" id="KW-0808">Transferase</keyword>
<comment type="similarity">
    <text evidence="4">Belongs to the transketolase family. DXPS subfamily.</text>
</comment>
<evidence type="ECO:0000256" key="2">
    <source>
        <dbReference type="ARBA" id="ARBA00001964"/>
    </source>
</evidence>
<dbReference type="Pfam" id="PF13292">
    <property type="entry name" value="DXP_synthase_N"/>
    <property type="match status" value="1"/>
</dbReference>
<dbReference type="SUPFAM" id="SSF52518">
    <property type="entry name" value="Thiamin diphosphate-binding fold (THDP-binding)"/>
    <property type="match status" value="2"/>
</dbReference>
<evidence type="ECO:0000256" key="12">
    <source>
        <dbReference type="ARBA" id="ARBA00023229"/>
    </source>
</evidence>
<evidence type="ECO:0000259" key="13">
    <source>
        <dbReference type="SMART" id="SM00861"/>
    </source>
</evidence>
<organism evidence="14 15">
    <name type="scientific">[Collinsella] massiliensis</name>
    <dbReference type="NCBI Taxonomy" id="1232426"/>
    <lineage>
        <taxon>Bacteria</taxon>
        <taxon>Bacillati</taxon>
        <taxon>Actinomycetota</taxon>
        <taxon>Coriobacteriia</taxon>
        <taxon>Coriobacteriales</taxon>
        <taxon>Coriobacteriaceae</taxon>
        <taxon>Enorma</taxon>
    </lineage>
</organism>
<dbReference type="InterPro" id="IPR005477">
    <property type="entry name" value="Dxylulose-5-P_synthase"/>
</dbReference>
<dbReference type="InterPro" id="IPR029061">
    <property type="entry name" value="THDP-binding"/>
</dbReference>
<keyword evidence="10" id="KW-0784">Thiamine biosynthesis</keyword>
<keyword evidence="15" id="KW-1185">Reference proteome</keyword>
<dbReference type="AlphaFoldDB" id="A0A1Y3Y044"/>
<evidence type="ECO:0000256" key="4">
    <source>
        <dbReference type="ARBA" id="ARBA00011081"/>
    </source>
</evidence>
<dbReference type="FunFam" id="3.40.50.970:FF:000010">
    <property type="entry name" value="1-deoxy-D-xylulose-5-phosphate synthase"/>
    <property type="match status" value="1"/>
</dbReference>
<keyword evidence="8" id="KW-0479">Metal-binding</keyword>
<evidence type="ECO:0000256" key="1">
    <source>
        <dbReference type="ARBA" id="ARBA00001946"/>
    </source>
</evidence>
<keyword evidence="11" id="KW-0786">Thiamine pyrophosphate</keyword>
<dbReference type="InterPro" id="IPR005475">
    <property type="entry name" value="Transketolase-like_Pyr-bd"/>
</dbReference>
<dbReference type="Pfam" id="PF02779">
    <property type="entry name" value="Transket_pyr"/>
    <property type="match status" value="1"/>
</dbReference>
<evidence type="ECO:0000313" key="15">
    <source>
        <dbReference type="Proteomes" id="UP000195781"/>
    </source>
</evidence>
<dbReference type="NCBIfam" id="NF003933">
    <property type="entry name" value="PRK05444.2-2"/>
    <property type="match status" value="1"/>
</dbReference>
<name>A0A1Y3Y044_9ACTN</name>
<evidence type="ECO:0000256" key="11">
    <source>
        <dbReference type="ARBA" id="ARBA00023052"/>
    </source>
</evidence>
<evidence type="ECO:0000256" key="6">
    <source>
        <dbReference type="ARBA" id="ARBA00013150"/>
    </source>
</evidence>
<comment type="cofactor">
    <cofactor evidence="2">
        <name>thiamine diphosphate</name>
        <dbReference type="ChEBI" id="CHEBI:58937"/>
    </cofactor>
</comment>
<dbReference type="SUPFAM" id="SSF52922">
    <property type="entry name" value="TK C-terminal domain-like"/>
    <property type="match status" value="1"/>
</dbReference>
<dbReference type="EC" id="2.2.1.7" evidence="6"/>
<dbReference type="InterPro" id="IPR049557">
    <property type="entry name" value="Transketolase_CS"/>
</dbReference>
<evidence type="ECO:0000256" key="9">
    <source>
        <dbReference type="ARBA" id="ARBA00022842"/>
    </source>
</evidence>
<dbReference type="CDD" id="cd02007">
    <property type="entry name" value="TPP_DXS"/>
    <property type="match status" value="1"/>
</dbReference>
<dbReference type="GO" id="GO:0008661">
    <property type="term" value="F:1-deoxy-D-xylulose-5-phosphate synthase activity"/>
    <property type="evidence" value="ECO:0007669"/>
    <property type="project" value="UniProtKB-EC"/>
</dbReference>
<dbReference type="GO" id="GO:0016114">
    <property type="term" value="P:terpenoid biosynthetic process"/>
    <property type="evidence" value="ECO:0007669"/>
    <property type="project" value="InterPro"/>
</dbReference>
<evidence type="ECO:0000256" key="7">
    <source>
        <dbReference type="ARBA" id="ARBA00022679"/>
    </source>
</evidence>
<dbReference type="PANTHER" id="PTHR43322">
    <property type="entry name" value="1-D-DEOXYXYLULOSE 5-PHOSPHATE SYNTHASE-RELATED"/>
    <property type="match status" value="1"/>
</dbReference>
<comment type="cofactor">
    <cofactor evidence="1">
        <name>Mg(2+)</name>
        <dbReference type="ChEBI" id="CHEBI:18420"/>
    </cofactor>
</comment>
<dbReference type="SMART" id="SM00861">
    <property type="entry name" value="Transket_pyr"/>
    <property type="match status" value="1"/>
</dbReference>
<dbReference type="EMBL" id="NFIE01000009">
    <property type="protein sequence ID" value="OUN88739.1"/>
    <property type="molecule type" value="Genomic_DNA"/>
</dbReference>
<dbReference type="GO" id="GO:0009228">
    <property type="term" value="P:thiamine biosynthetic process"/>
    <property type="evidence" value="ECO:0007669"/>
    <property type="project" value="UniProtKB-KW"/>
</dbReference>
<dbReference type="OrthoDB" id="9803371at2"/>
<dbReference type="PANTHER" id="PTHR43322:SF1">
    <property type="entry name" value="1-DEOXY-D-XYLULOSE-5-PHOSPHATE SYNTHASE"/>
    <property type="match status" value="1"/>
</dbReference>